<evidence type="ECO:0000313" key="2">
    <source>
        <dbReference type="Proteomes" id="UP000243459"/>
    </source>
</evidence>
<protein>
    <submittedName>
        <fullName evidence="1">Uncharacterized protein</fullName>
    </submittedName>
</protein>
<proteinExistence type="predicted"/>
<name>A0A5P1FJ42_ASPOF</name>
<keyword evidence="2" id="KW-1185">Reference proteome</keyword>
<dbReference type="EMBL" id="CM007383">
    <property type="protein sequence ID" value="ONK76590.1"/>
    <property type="molecule type" value="Genomic_DNA"/>
</dbReference>
<dbReference type="Proteomes" id="UP000243459">
    <property type="component" value="Chromosome 3"/>
</dbReference>
<dbReference type="Gramene" id="ONK76590">
    <property type="protein sequence ID" value="ONK76590"/>
    <property type="gene ID" value="A4U43_C03F29890"/>
</dbReference>
<evidence type="ECO:0000313" key="1">
    <source>
        <dbReference type="EMBL" id="ONK76590.1"/>
    </source>
</evidence>
<dbReference type="AlphaFoldDB" id="A0A5P1FJ42"/>
<organism evidence="1 2">
    <name type="scientific">Asparagus officinalis</name>
    <name type="common">Garden asparagus</name>
    <dbReference type="NCBI Taxonomy" id="4686"/>
    <lineage>
        <taxon>Eukaryota</taxon>
        <taxon>Viridiplantae</taxon>
        <taxon>Streptophyta</taxon>
        <taxon>Embryophyta</taxon>
        <taxon>Tracheophyta</taxon>
        <taxon>Spermatophyta</taxon>
        <taxon>Magnoliopsida</taxon>
        <taxon>Liliopsida</taxon>
        <taxon>Asparagales</taxon>
        <taxon>Asparagaceae</taxon>
        <taxon>Asparagoideae</taxon>
        <taxon>Asparagus</taxon>
    </lineage>
</organism>
<sequence>MEFTLSRLFPSSSSSLTSTLCSSLADMNLSLSKILNTSLIAASTSTPPSGLPACQCPCCPYLPPCTTERASPPRRPGWEGLEGVKASKPSGCSLRKRVGRREEWRQMVGCDRTDGGRDVGGGSGELGGRIPLAACLGRN</sequence>
<accession>A0A5P1FJ42</accession>
<gene>
    <name evidence="1" type="ORF">A4U43_C03F29890</name>
</gene>
<reference evidence="2" key="1">
    <citation type="journal article" date="2017" name="Nat. Commun.">
        <title>The asparagus genome sheds light on the origin and evolution of a young Y chromosome.</title>
        <authorList>
            <person name="Harkess A."/>
            <person name="Zhou J."/>
            <person name="Xu C."/>
            <person name="Bowers J.E."/>
            <person name="Van der Hulst R."/>
            <person name="Ayyampalayam S."/>
            <person name="Mercati F."/>
            <person name="Riccardi P."/>
            <person name="McKain M.R."/>
            <person name="Kakrana A."/>
            <person name="Tang H."/>
            <person name="Ray J."/>
            <person name="Groenendijk J."/>
            <person name="Arikit S."/>
            <person name="Mathioni S.M."/>
            <person name="Nakano M."/>
            <person name="Shan H."/>
            <person name="Telgmann-Rauber A."/>
            <person name="Kanno A."/>
            <person name="Yue Z."/>
            <person name="Chen H."/>
            <person name="Li W."/>
            <person name="Chen Y."/>
            <person name="Xu X."/>
            <person name="Zhang Y."/>
            <person name="Luo S."/>
            <person name="Chen H."/>
            <person name="Gao J."/>
            <person name="Mao Z."/>
            <person name="Pires J.C."/>
            <person name="Luo M."/>
            <person name="Kudrna D."/>
            <person name="Wing R.A."/>
            <person name="Meyers B.C."/>
            <person name="Yi K."/>
            <person name="Kong H."/>
            <person name="Lavrijsen P."/>
            <person name="Sunseri F."/>
            <person name="Falavigna A."/>
            <person name="Ye Y."/>
            <person name="Leebens-Mack J.H."/>
            <person name="Chen G."/>
        </authorList>
    </citation>
    <scope>NUCLEOTIDE SEQUENCE [LARGE SCALE GENOMIC DNA]</scope>
    <source>
        <strain evidence="2">cv. DH0086</strain>
    </source>
</reference>